<evidence type="ECO:0000313" key="2">
    <source>
        <dbReference type="Proteomes" id="UP000266723"/>
    </source>
</evidence>
<evidence type="ECO:0000313" key="1">
    <source>
        <dbReference type="EMBL" id="KAF3496519.1"/>
    </source>
</evidence>
<gene>
    <name evidence="1" type="ORF">DY000_02051901</name>
</gene>
<dbReference type="Proteomes" id="UP000266723">
    <property type="component" value="Unassembled WGS sequence"/>
</dbReference>
<accession>A0ABQ7AFK1</accession>
<sequence length="82" mass="8663">MPSDQDAIAAGFVASFVVASTAEVVVIAMLEVVAPSQIGCCSSYCGHVHDSCCYVLCHGLCFDCYDSYPDCIVVVADLRDCC</sequence>
<proteinExistence type="predicted"/>
<keyword evidence="2" id="KW-1185">Reference proteome</keyword>
<comment type="caution">
    <text evidence="1">The sequence shown here is derived from an EMBL/GenBank/DDBJ whole genome shotgun (WGS) entry which is preliminary data.</text>
</comment>
<organism evidence="1 2">
    <name type="scientific">Brassica cretica</name>
    <name type="common">Mustard</name>
    <dbReference type="NCBI Taxonomy" id="69181"/>
    <lineage>
        <taxon>Eukaryota</taxon>
        <taxon>Viridiplantae</taxon>
        <taxon>Streptophyta</taxon>
        <taxon>Embryophyta</taxon>
        <taxon>Tracheophyta</taxon>
        <taxon>Spermatophyta</taxon>
        <taxon>Magnoliopsida</taxon>
        <taxon>eudicotyledons</taxon>
        <taxon>Gunneridae</taxon>
        <taxon>Pentapetalae</taxon>
        <taxon>rosids</taxon>
        <taxon>malvids</taxon>
        <taxon>Brassicales</taxon>
        <taxon>Brassicaceae</taxon>
        <taxon>Brassiceae</taxon>
        <taxon>Brassica</taxon>
    </lineage>
</organism>
<protein>
    <recommendedName>
        <fullName evidence="3">Secreted protein</fullName>
    </recommendedName>
</protein>
<name>A0ABQ7AFK1_BRACR</name>
<evidence type="ECO:0008006" key="3">
    <source>
        <dbReference type="Google" id="ProtNLM"/>
    </source>
</evidence>
<reference evidence="1 2" key="1">
    <citation type="journal article" date="2020" name="BMC Genomics">
        <title>Intraspecific diversification of the crop wild relative Brassica cretica Lam. using demographic model selection.</title>
        <authorList>
            <person name="Kioukis A."/>
            <person name="Michalopoulou V.A."/>
            <person name="Briers L."/>
            <person name="Pirintsos S."/>
            <person name="Studholme D.J."/>
            <person name="Pavlidis P."/>
            <person name="Sarris P.F."/>
        </authorList>
    </citation>
    <scope>NUCLEOTIDE SEQUENCE [LARGE SCALE GENOMIC DNA]</scope>
    <source>
        <strain evidence="2">cv. PFS-1207/04</strain>
    </source>
</reference>
<dbReference type="EMBL" id="QGKV02002055">
    <property type="protein sequence ID" value="KAF3496519.1"/>
    <property type="molecule type" value="Genomic_DNA"/>
</dbReference>